<comment type="caution">
    <text evidence="8">The sequence shown here is derived from an EMBL/GenBank/DDBJ whole genome shotgun (WGS) entry which is preliminary data.</text>
</comment>
<evidence type="ECO:0000256" key="2">
    <source>
        <dbReference type="ARBA" id="ARBA00022692"/>
    </source>
</evidence>
<evidence type="ECO:0000256" key="5">
    <source>
        <dbReference type="SAM" id="MobiDB-lite"/>
    </source>
</evidence>
<feature type="transmembrane region" description="Helical" evidence="6">
    <location>
        <begin position="273"/>
        <end position="292"/>
    </location>
</feature>
<feature type="transmembrane region" description="Helical" evidence="6">
    <location>
        <begin position="403"/>
        <end position="421"/>
    </location>
</feature>
<reference evidence="8 9" key="1">
    <citation type="submission" date="2024-06" db="EMBL/GenBank/DDBJ databases">
        <authorList>
            <person name="Kraege A."/>
            <person name="Thomma B."/>
        </authorList>
    </citation>
    <scope>NUCLEOTIDE SEQUENCE [LARGE SCALE GENOMIC DNA]</scope>
</reference>
<dbReference type="Proteomes" id="UP001497392">
    <property type="component" value="Unassembled WGS sequence"/>
</dbReference>
<proteinExistence type="predicted"/>
<dbReference type="EMBL" id="CAXHTA020000001">
    <property type="protein sequence ID" value="CAL5218517.1"/>
    <property type="molecule type" value="Genomic_DNA"/>
</dbReference>
<dbReference type="InterPro" id="IPR036259">
    <property type="entry name" value="MFS_trans_sf"/>
</dbReference>
<feature type="transmembrane region" description="Helical" evidence="6">
    <location>
        <begin position="622"/>
        <end position="645"/>
    </location>
</feature>
<keyword evidence="4 6" id="KW-0472">Membrane</keyword>
<feature type="transmembrane region" description="Helical" evidence="6">
    <location>
        <begin position="567"/>
        <end position="587"/>
    </location>
</feature>
<evidence type="ECO:0000313" key="8">
    <source>
        <dbReference type="EMBL" id="CAL5218517.1"/>
    </source>
</evidence>
<dbReference type="PANTHER" id="PTHR23510:SF64">
    <property type="entry name" value="INNER MEMBRANE TRANSPORT PROTEIN YAJR"/>
    <property type="match status" value="1"/>
</dbReference>
<feature type="transmembrane region" description="Helical" evidence="6">
    <location>
        <begin position="337"/>
        <end position="357"/>
    </location>
</feature>
<dbReference type="PANTHER" id="PTHR23510">
    <property type="entry name" value="INNER MEMBRANE TRANSPORT PROTEIN YAJR"/>
    <property type="match status" value="1"/>
</dbReference>
<feature type="transmembrane region" description="Helical" evidence="6">
    <location>
        <begin position="703"/>
        <end position="722"/>
    </location>
</feature>
<evidence type="ECO:0000256" key="1">
    <source>
        <dbReference type="ARBA" id="ARBA00004141"/>
    </source>
</evidence>
<dbReference type="InterPro" id="IPR004331">
    <property type="entry name" value="SPX_dom"/>
</dbReference>
<accession>A0ABP1FLQ1</accession>
<protein>
    <submittedName>
        <fullName evidence="8">G204 protein</fullName>
    </submittedName>
</protein>
<feature type="transmembrane region" description="Helical" evidence="6">
    <location>
        <begin position="433"/>
        <end position="457"/>
    </location>
</feature>
<sequence>MVRFGEQLQTEEIPGWERDYMDYEMLKEQIDDLVKLKDDPKSKAAFEAKRNIFQGLLDEQISKVLLFYKRKLKELTGRLRQEGVQHGEVQVVDESLDDKLNALRSLAGDVTSLLSFVSLNMRGIRKILKKLAKHVPPSSPMPGYVALEIDHPHEPEKRILSGTFLPAAKAADLGSMGRHAELLDAARDIRQGIADLKSRNETPEGLTHRRSLERRQSISQAERHMFDFDRIMRRMQEAEADAARNANLVHAITYQEAIAGIFKPPPSEHRADFMGLFLNCVVAGLYMCQYMLIIPTLTDVLRRIGVSTGLVGAIAGASDFASMFMTPGYSVWTKYSFKMPVLAGAVTCLLSNVLYISSYQTRSLWLLVLSRFVLGFGSSRTVSRQYIADFVSKEQRMRASTGFVCASAIGMALGPFLALPLGQMPTIRAGPLLFDYITVAGWIMIVAWTAFIALWVATFKDPLAEDAARVSDLEQPLLDNGSKSDRVPGSAAQNGHARSEASEAAGSELEAAAPARAVPSVWRDPVLPATVAAVLCLWVLKLVQQGYVDGLPVFTGPIYGWKGSQNGVLLGVLGIASLPVSFLVGYISPHVSDRSLTLAAVIVTGLGAALCTQAGLRKLAAAYFGGGGMLYLGSLILEGASMCLLSKCIPAALRGGKSIFNAGLLTTEAGTLGRFSGNVVMSVVARITGVETKVELVQFAQTLYGLFAALLLAIGIYMLSVWRRLTT</sequence>
<dbReference type="SUPFAM" id="SSF103473">
    <property type="entry name" value="MFS general substrate transporter"/>
    <property type="match status" value="1"/>
</dbReference>
<keyword evidence="2 6" id="KW-0812">Transmembrane</keyword>
<dbReference type="PROSITE" id="PS51382">
    <property type="entry name" value="SPX"/>
    <property type="match status" value="1"/>
</dbReference>
<evidence type="ECO:0000256" key="6">
    <source>
        <dbReference type="SAM" id="Phobius"/>
    </source>
</evidence>
<feature type="transmembrane region" description="Helical" evidence="6">
    <location>
        <begin position="596"/>
        <end position="616"/>
    </location>
</feature>
<feature type="region of interest" description="Disordered" evidence="5">
    <location>
        <begin position="479"/>
        <end position="499"/>
    </location>
</feature>
<comment type="subcellular location">
    <subcellularLocation>
        <location evidence="1">Membrane</location>
        <topology evidence="1">Multi-pass membrane protein</topology>
    </subcellularLocation>
</comment>
<name>A0ABP1FLQ1_9CHLO</name>
<dbReference type="Gene3D" id="1.20.1250.20">
    <property type="entry name" value="MFS general substrate transporter like domains"/>
    <property type="match status" value="1"/>
</dbReference>
<evidence type="ECO:0000313" key="9">
    <source>
        <dbReference type="Proteomes" id="UP001497392"/>
    </source>
</evidence>
<evidence type="ECO:0000256" key="4">
    <source>
        <dbReference type="ARBA" id="ARBA00023136"/>
    </source>
</evidence>
<gene>
    <name evidence="8" type="primary">g204</name>
    <name evidence="8" type="ORF">VP750_LOCUS176</name>
</gene>
<evidence type="ECO:0000256" key="3">
    <source>
        <dbReference type="ARBA" id="ARBA00022989"/>
    </source>
</evidence>
<organism evidence="8 9">
    <name type="scientific">Coccomyxa viridis</name>
    <dbReference type="NCBI Taxonomy" id="1274662"/>
    <lineage>
        <taxon>Eukaryota</taxon>
        <taxon>Viridiplantae</taxon>
        <taxon>Chlorophyta</taxon>
        <taxon>core chlorophytes</taxon>
        <taxon>Trebouxiophyceae</taxon>
        <taxon>Trebouxiophyceae incertae sedis</taxon>
        <taxon>Coccomyxaceae</taxon>
        <taxon>Coccomyxa</taxon>
    </lineage>
</organism>
<keyword evidence="9" id="KW-1185">Reference proteome</keyword>
<dbReference type="Pfam" id="PF07690">
    <property type="entry name" value="MFS_1"/>
    <property type="match status" value="1"/>
</dbReference>
<feature type="domain" description="SPX" evidence="7">
    <location>
        <begin position="2"/>
        <end position="145"/>
    </location>
</feature>
<evidence type="ECO:0000259" key="7">
    <source>
        <dbReference type="PROSITE" id="PS51382"/>
    </source>
</evidence>
<feature type="transmembrane region" description="Helical" evidence="6">
    <location>
        <begin position="304"/>
        <end position="325"/>
    </location>
</feature>
<dbReference type="InterPro" id="IPR011701">
    <property type="entry name" value="MFS"/>
</dbReference>
<dbReference type="InterPro" id="IPR051068">
    <property type="entry name" value="MFS_Domain-Containing_Protein"/>
</dbReference>
<keyword evidence="3 6" id="KW-1133">Transmembrane helix</keyword>